<evidence type="ECO:0000259" key="9">
    <source>
        <dbReference type="PROSITE" id="PS50111"/>
    </source>
</evidence>
<dbReference type="PROSITE" id="PS50111">
    <property type="entry name" value="CHEMOTAXIS_TRANSDUC_2"/>
    <property type="match status" value="1"/>
</dbReference>
<dbReference type="STRING" id="765910.MARPU_08975"/>
<dbReference type="SUPFAM" id="SSF58104">
    <property type="entry name" value="Methyl-accepting chemotaxis protein (MCP) signaling domain"/>
    <property type="match status" value="1"/>
</dbReference>
<dbReference type="GO" id="GO:0005886">
    <property type="term" value="C:plasma membrane"/>
    <property type="evidence" value="ECO:0007669"/>
    <property type="project" value="TreeGrafter"/>
</dbReference>
<feature type="transmembrane region" description="Helical" evidence="8">
    <location>
        <begin position="6"/>
        <end position="29"/>
    </location>
</feature>
<reference evidence="12 13" key="1">
    <citation type="submission" date="2013-12" db="EMBL/GenBank/DDBJ databases">
        <authorList>
            <consortium name="DOE Joint Genome Institute"/>
            <person name="Bryant D.A."/>
            <person name="Huntemann M."/>
            <person name="Han J."/>
            <person name="Chen A."/>
            <person name="Kyrpides N."/>
            <person name="Mavromatis K."/>
            <person name="Markowitz V."/>
            <person name="Palaniappan K."/>
            <person name="Ivanova N."/>
            <person name="Schaumberg A."/>
            <person name="Pati A."/>
            <person name="Liolios K."/>
            <person name="Nordberg H.P."/>
            <person name="Cantor M.N."/>
            <person name="Hua S.X."/>
            <person name="Woyke T."/>
        </authorList>
    </citation>
    <scope>NUCLEOTIDE SEQUENCE [LARGE SCALE GENOMIC DNA]</scope>
    <source>
        <strain evidence="12 13">984</strain>
    </source>
</reference>
<keyword evidence="8" id="KW-0472">Membrane</keyword>
<dbReference type="GO" id="GO:0007165">
    <property type="term" value="P:signal transduction"/>
    <property type="evidence" value="ECO:0007669"/>
    <property type="project" value="UniProtKB-KW"/>
</dbReference>
<organism evidence="12 13">
    <name type="scientific">Marichromatium purpuratum 984</name>
    <dbReference type="NCBI Taxonomy" id="765910"/>
    <lineage>
        <taxon>Bacteria</taxon>
        <taxon>Pseudomonadati</taxon>
        <taxon>Pseudomonadota</taxon>
        <taxon>Gammaproteobacteria</taxon>
        <taxon>Chromatiales</taxon>
        <taxon>Chromatiaceae</taxon>
        <taxon>Marichromatium</taxon>
    </lineage>
</organism>
<feature type="region of interest" description="Disordered" evidence="7">
    <location>
        <begin position="467"/>
        <end position="493"/>
    </location>
</feature>
<feature type="domain" description="HAMP" evidence="11">
    <location>
        <begin position="401"/>
        <end position="447"/>
    </location>
</feature>
<sequence length="751" mass="80002">MGNLKVATRLGLGFGIVLVLLGVVGFIGISKIYGIDRNIDTITDDLFPKTVYANNVIDGVNAVARSVRNILIDNDRVLMQREMDAIAQHGREITKNLDQLESMIQSPEGIRRLEATRDTRAAYLDAQSRLMGLLRNGQREAAKALLETEIEDVQEEYLRAISSLISFQTDLMREAGDEAQHNVDSATTQVLLLCVIALVVGIGVGFWIVRGLMRQLGGEPGYAASMVRVIAAGDLSQEIHTKPEDQGSLLLSLKQMQETLKTLVGEIAQVVEAAAVGDFSKRIDLTDKQGFGKDIGVNINQLSDTTETGLNDITRVADALAAGDLSQSITRDYPGLFGRTKAGVNGSVTSMTNVVNEIRSIVDAANQGDFSVRLDLAGKQGFAQEIGQLLNQLSDTTEVGLQDVMRVSKALAEGDLTQSITKDYPGLFGETKDGVNTTVANLQQLVLRIKESVDTISTASNEIATGNQDLSQRTEEQASSLEETASSMEELTSTVKQNADNARQANQLSVTSSEVAVKGGTVVQASVETMAAISESSKKIADIIGVIDGIAFQTNILALNAAVEAARAGEQGRGFAVVAAEVRNLAQRSANAAKEIKTLITDSVEKVDSGTAQVNEAGERMEEIVTSIKRVTDIMAEISAASDEQSTGIEQINQAVTQMDDVTQQNAALVEEAAAAAESLEEQARALAKVVSVFKVDQGLVGQGMAPRPVAAVPSTRPGSARPAAKRPLTPAKPKKVVAPPAGDDGDWEEF</sequence>
<evidence type="ECO:0000259" key="10">
    <source>
        <dbReference type="PROSITE" id="PS50192"/>
    </source>
</evidence>
<evidence type="ECO:0000256" key="1">
    <source>
        <dbReference type="ARBA" id="ARBA00004370"/>
    </source>
</evidence>
<dbReference type="PANTHER" id="PTHR43531">
    <property type="entry name" value="PROTEIN ICFG"/>
    <property type="match status" value="1"/>
</dbReference>
<dbReference type="PROSITE" id="PS50885">
    <property type="entry name" value="HAMP"/>
    <property type="match status" value="2"/>
</dbReference>
<evidence type="ECO:0000313" key="13">
    <source>
        <dbReference type="Proteomes" id="UP000005275"/>
    </source>
</evidence>
<dbReference type="Proteomes" id="UP000005275">
    <property type="component" value="Chromosome"/>
</dbReference>
<dbReference type="InterPro" id="IPR024478">
    <property type="entry name" value="HlyB_4HB_MCP"/>
</dbReference>
<dbReference type="Pfam" id="PF00015">
    <property type="entry name" value="MCPsignal"/>
    <property type="match status" value="1"/>
</dbReference>
<evidence type="ECO:0000259" key="11">
    <source>
        <dbReference type="PROSITE" id="PS50885"/>
    </source>
</evidence>
<dbReference type="Gene3D" id="1.10.287.950">
    <property type="entry name" value="Methyl-accepting chemotaxis protein"/>
    <property type="match status" value="1"/>
</dbReference>
<dbReference type="HOGENOM" id="CLU_000445_107_20_6"/>
<keyword evidence="2" id="KW-0488">Methylation</keyword>
<dbReference type="InterPro" id="IPR051310">
    <property type="entry name" value="MCP_chemotaxis"/>
</dbReference>
<dbReference type="PRINTS" id="PR00260">
    <property type="entry name" value="CHEMTRNSDUCR"/>
</dbReference>
<dbReference type="InterPro" id="IPR000727">
    <property type="entry name" value="T_SNARE_dom"/>
</dbReference>
<gene>
    <name evidence="12" type="ORF">MARPU_08975</name>
</gene>
<keyword evidence="8" id="KW-1133">Transmembrane helix</keyword>
<dbReference type="CDD" id="cd19411">
    <property type="entry name" value="MCP2201-like_sensor"/>
    <property type="match status" value="1"/>
</dbReference>
<dbReference type="PROSITE" id="PS50192">
    <property type="entry name" value="T_SNARE"/>
    <property type="match status" value="1"/>
</dbReference>
<dbReference type="Gene3D" id="1.20.120.1530">
    <property type="match status" value="1"/>
</dbReference>
<dbReference type="CDD" id="cd11386">
    <property type="entry name" value="MCP_signal"/>
    <property type="match status" value="1"/>
</dbReference>
<dbReference type="AlphaFoldDB" id="W0DZD2"/>
<dbReference type="eggNOG" id="COG0840">
    <property type="taxonomic scope" value="Bacteria"/>
</dbReference>
<feature type="transmembrane region" description="Helical" evidence="8">
    <location>
        <begin position="190"/>
        <end position="209"/>
    </location>
</feature>
<comment type="subcellular location">
    <subcellularLocation>
        <location evidence="1">Membrane</location>
    </subcellularLocation>
</comment>
<dbReference type="RefSeq" id="WP_005224176.1">
    <property type="nucleotide sequence ID" value="NZ_CP007031.1"/>
</dbReference>
<evidence type="ECO:0000256" key="4">
    <source>
        <dbReference type="ARBA" id="ARBA00029447"/>
    </source>
</evidence>
<dbReference type="Pfam" id="PF12729">
    <property type="entry name" value="4HB_MCP_1"/>
    <property type="match status" value="1"/>
</dbReference>
<evidence type="ECO:0000256" key="3">
    <source>
        <dbReference type="ARBA" id="ARBA00023224"/>
    </source>
</evidence>
<evidence type="ECO:0000313" key="12">
    <source>
        <dbReference type="EMBL" id="AHF03980.1"/>
    </source>
</evidence>
<evidence type="ECO:0000256" key="2">
    <source>
        <dbReference type="ARBA" id="ARBA00022481"/>
    </source>
</evidence>
<dbReference type="FunFam" id="1.10.287.950:FF:000001">
    <property type="entry name" value="Methyl-accepting chemotaxis sensory transducer"/>
    <property type="match status" value="1"/>
</dbReference>
<dbReference type="EMBL" id="CP007031">
    <property type="protein sequence ID" value="AHF03980.1"/>
    <property type="molecule type" value="Genomic_DNA"/>
</dbReference>
<dbReference type="PANTHER" id="PTHR43531:SF14">
    <property type="entry name" value="METHYL-ACCEPTING CHEMOTAXIS PROTEIN I-RELATED"/>
    <property type="match status" value="1"/>
</dbReference>
<feature type="domain" description="HAMP" evidence="11">
    <location>
        <begin position="310"/>
        <end position="356"/>
    </location>
</feature>
<proteinExistence type="inferred from homology"/>
<comment type="similarity">
    <text evidence="4">Belongs to the methyl-accepting chemotaxis (MCP) protein family.</text>
</comment>
<feature type="region of interest" description="Disordered" evidence="7">
    <location>
        <begin position="706"/>
        <end position="751"/>
    </location>
</feature>
<dbReference type="OrthoDB" id="9781845at2"/>
<dbReference type="InterPro" id="IPR004089">
    <property type="entry name" value="MCPsignal_dom"/>
</dbReference>
<keyword evidence="8" id="KW-0812">Transmembrane</keyword>
<dbReference type="InterPro" id="IPR003660">
    <property type="entry name" value="HAMP_dom"/>
</dbReference>
<dbReference type="GO" id="GO:0004888">
    <property type="term" value="F:transmembrane signaling receptor activity"/>
    <property type="evidence" value="ECO:0007669"/>
    <property type="project" value="InterPro"/>
</dbReference>
<accession>W0DZD2</accession>
<feature type="domain" description="Methyl-accepting transducer" evidence="9">
    <location>
        <begin position="452"/>
        <end position="681"/>
    </location>
</feature>
<feature type="domain" description="T-SNARE coiled-coil homology" evidence="10">
    <location>
        <begin position="611"/>
        <end position="673"/>
    </location>
</feature>
<dbReference type="InterPro" id="IPR004090">
    <property type="entry name" value="Chemotax_Me-accpt_rcpt"/>
</dbReference>
<evidence type="ECO:0000256" key="6">
    <source>
        <dbReference type="SAM" id="Coils"/>
    </source>
</evidence>
<dbReference type="KEGG" id="mpur:MARPU_08975"/>
<name>W0DZD2_MARPU</name>
<keyword evidence="3 5" id="KW-0807">Transducer</keyword>
<dbReference type="InterPro" id="IPR047347">
    <property type="entry name" value="YvaQ-like_sensor"/>
</dbReference>
<evidence type="ECO:0000256" key="7">
    <source>
        <dbReference type="SAM" id="MobiDB-lite"/>
    </source>
</evidence>
<dbReference type="SMART" id="SM00283">
    <property type="entry name" value="MA"/>
    <property type="match status" value="1"/>
</dbReference>
<evidence type="ECO:0000256" key="8">
    <source>
        <dbReference type="SAM" id="Phobius"/>
    </source>
</evidence>
<keyword evidence="6" id="KW-0175">Coiled coil</keyword>
<protein>
    <submittedName>
        <fullName evidence="12">Methyl-accepting chemotaxis protein</fullName>
    </submittedName>
</protein>
<feature type="coiled-coil region" evidence="6">
    <location>
        <begin position="652"/>
        <end position="690"/>
    </location>
</feature>
<keyword evidence="13" id="KW-1185">Reference proteome</keyword>
<dbReference type="GO" id="GO:0006935">
    <property type="term" value="P:chemotaxis"/>
    <property type="evidence" value="ECO:0007669"/>
    <property type="project" value="UniProtKB-KW"/>
</dbReference>
<evidence type="ECO:0000256" key="5">
    <source>
        <dbReference type="PROSITE-ProRule" id="PRU00284"/>
    </source>
</evidence>